<evidence type="ECO:0008006" key="11">
    <source>
        <dbReference type="Google" id="ProtNLM"/>
    </source>
</evidence>
<dbReference type="GO" id="GO:0016020">
    <property type="term" value="C:membrane"/>
    <property type="evidence" value="ECO:0007669"/>
    <property type="project" value="UniProtKB-SubCell"/>
</dbReference>
<comment type="caution">
    <text evidence="9">The sequence shown here is derived from an EMBL/GenBank/DDBJ whole genome shotgun (WGS) entry which is preliminary data.</text>
</comment>
<dbReference type="InterPro" id="IPR004326">
    <property type="entry name" value="Mlo"/>
</dbReference>
<organism evidence="9 10">
    <name type="scientific">Ensete ventricosum</name>
    <name type="common">Abyssinian banana</name>
    <name type="synonym">Musa ensete</name>
    <dbReference type="NCBI Taxonomy" id="4639"/>
    <lineage>
        <taxon>Eukaryota</taxon>
        <taxon>Viridiplantae</taxon>
        <taxon>Streptophyta</taxon>
        <taxon>Embryophyta</taxon>
        <taxon>Tracheophyta</taxon>
        <taxon>Spermatophyta</taxon>
        <taxon>Magnoliopsida</taxon>
        <taxon>Liliopsida</taxon>
        <taxon>Zingiberales</taxon>
        <taxon>Musaceae</taxon>
        <taxon>Ensete</taxon>
    </lineage>
</organism>
<comment type="similarity">
    <text evidence="2">Belongs to the MLO family.</text>
</comment>
<evidence type="ECO:0000256" key="3">
    <source>
        <dbReference type="ARBA" id="ARBA00022692"/>
    </source>
</evidence>
<dbReference type="GO" id="GO:0006952">
    <property type="term" value="P:defense response"/>
    <property type="evidence" value="ECO:0007669"/>
    <property type="project" value="UniProtKB-KW"/>
</dbReference>
<gene>
    <name evidence="9" type="ORF">B296_00005345</name>
</gene>
<sequence>MGSNMKPTIFDERVATALRKWHHLARKHLKESRRSGNASPLSTSRPATPRHGWSPVHLMHYNRSEPDSVQNSPGRYLTDDNPDVEGRQEELTEGQPEVEEGHGEARLPVAHGVDAHAISFSEPNGAEGKVTIPRFISFSLLSSHLPSPIVNPSPFIRPPPGIPAHAAKGNGSVSPFRLLPLFRSPPFGSFLFAVRPPRSRSIASLDRTWPFLVGRWLAWPRL</sequence>
<name>A0A427A1C2_ENSVE</name>
<dbReference type="Pfam" id="PF03094">
    <property type="entry name" value="Mlo"/>
    <property type="match status" value="1"/>
</dbReference>
<reference evidence="9 10" key="1">
    <citation type="journal article" date="2014" name="Agronomy (Basel)">
        <title>A Draft Genome Sequence for Ensete ventricosum, the Drought-Tolerant Tree Against Hunger.</title>
        <authorList>
            <person name="Harrison J."/>
            <person name="Moore K.A."/>
            <person name="Paszkiewicz K."/>
            <person name="Jones T."/>
            <person name="Grant M."/>
            <person name="Ambacheew D."/>
            <person name="Muzemil S."/>
            <person name="Studholme D.J."/>
        </authorList>
    </citation>
    <scope>NUCLEOTIDE SEQUENCE [LARGE SCALE GENOMIC DNA]</scope>
</reference>
<feature type="region of interest" description="Disordered" evidence="8">
    <location>
        <begin position="26"/>
        <end position="102"/>
    </location>
</feature>
<evidence type="ECO:0000256" key="1">
    <source>
        <dbReference type="ARBA" id="ARBA00004141"/>
    </source>
</evidence>
<keyword evidence="4" id="KW-0611">Plant defense</keyword>
<evidence type="ECO:0000313" key="9">
    <source>
        <dbReference type="EMBL" id="RRT69981.1"/>
    </source>
</evidence>
<dbReference type="Proteomes" id="UP000287651">
    <property type="component" value="Unassembled WGS sequence"/>
</dbReference>
<evidence type="ECO:0000256" key="4">
    <source>
        <dbReference type="ARBA" id="ARBA00022821"/>
    </source>
</evidence>
<evidence type="ECO:0000256" key="8">
    <source>
        <dbReference type="SAM" id="MobiDB-lite"/>
    </source>
</evidence>
<feature type="compositionally biased region" description="Polar residues" evidence="8">
    <location>
        <begin position="35"/>
        <end position="46"/>
    </location>
</feature>
<protein>
    <recommendedName>
        <fullName evidence="11">MLO-like protein</fullName>
    </recommendedName>
</protein>
<keyword evidence="6" id="KW-0472">Membrane</keyword>
<evidence type="ECO:0000256" key="2">
    <source>
        <dbReference type="ARBA" id="ARBA00006574"/>
    </source>
</evidence>
<evidence type="ECO:0000313" key="10">
    <source>
        <dbReference type="Proteomes" id="UP000287651"/>
    </source>
</evidence>
<evidence type="ECO:0000256" key="6">
    <source>
        <dbReference type="ARBA" id="ARBA00023136"/>
    </source>
</evidence>
<comment type="subcellular location">
    <subcellularLocation>
        <location evidence="1">Membrane</location>
        <topology evidence="1">Multi-pass membrane protein</topology>
    </subcellularLocation>
</comment>
<keyword evidence="7" id="KW-0568">Pathogenesis-related protein</keyword>
<proteinExistence type="inferred from homology"/>
<keyword evidence="3" id="KW-0812">Transmembrane</keyword>
<accession>A0A427A1C2</accession>
<dbReference type="EMBL" id="AMZH03004169">
    <property type="protein sequence ID" value="RRT69981.1"/>
    <property type="molecule type" value="Genomic_DNA"/>
</dbReference>
<keyword evidence="5" id="KW-1133">Transmembrane helix</keyword>
<dbReference type="AlphaFoldDB" id="A0A427A1C2"/>
<evidence type="ECO:0000256" key="7">
    <source>
        <dbReference type="ARBA" id="ARBA00023265"/>
    </source>
</evidence>
<evidence type="ECO:0000256" key="5">
    <source>
        <dbReference type="ARBA" id="ARBA00022989"/>
    </source>
</evidence>